<evidence type="ECO:0000313" key="4">
    <source>
        <dbReference type="EMBL" id="MDH5830028.1"/>
    </source>
</evidence>
<organism evidence="4 5">
    <name type="scientific">Luteimonas rhizosphaericola</name>
    <dbReference type="NCBI Taxonomy" id="3042024"/>
    <lineage>
        <taxon>Bacteria</taxon>
        <taxon>Pseudomonadati</taxon>
        <taxon>Pseudomonadota</taxon>
        <taxon>Gammaproteobacteria</taxon>
        <taxon>Lysobacterales</taxon>
        <taxon>Lysobacteraceae</taxon>
        <taxon>Luteimonas</taxon>
    </lineage>
</organism>
<keyword evidence="5" id="KW-1185">Reference proteome</keyword>
<evidence type="ECO:0000313" key="5">
    <source>
        <dbReference type="Proteomes" id="UP001156831"/>
    </source>
</evidence>
<dbReference type="SUPFAM" id="SSF52540">
    <property type="entry name" value="P-loop containing nucleoside triphosphate hydrolases"/>
    <property type="match status" value="1"/>
</dbReference>
<comment type="caution">
    <text evidence="4">The sequence shown here is derived from an EMBL/GenBank/DDBJ whole genome shotgun (WGS) entry which is preliminary data.</text>
</comment>
<dbReference type="InterPro" id="IPR005702">
    <property type="entry name" value="Wzc-like_C"/>
</dbReference>
<dbReference type="Gene3D" id="3.40.50.300">
    <property type="entry name" value="P-loop containing nucleotide triphosphate hydrolases"/>
    <property type="match status" value="1"/>
</dbReference>
<gene>
    <name evidence="4" type="ORF">QFW80_05780</name>
</gene>
<evidence type="ECO:0000256" key="2">
    <source>
        <dbReference type="ARBA" id="ARBA00022840"/>
    </source>
</evidence>
<dbReference type="EMBL" id="JARXRN010000020">
    <property type="protein sequence ID" value="MDH5830028.1"/>
    <property type="molecule type" value="Genomic_DNA"/>
</dbReference>
<feature type="region of interest" description="Disordered" evidence="3">
    <location>
        <begin position="1"/>
        <end position="34"/>
    </location>
</feature>
<proteinExistence type="predicted"/>
<dbReference type="Proteomes" id="UP001156831">
    <property type="component" value="Unassembled WGS sequence"/>
</dbReference>
<dbReference type="PANTHER" id="PTHR32309">
    <property type="entry name" value="TYROSINE-PROTEIN KINASE"/>
    <property type="match status" value="1"/>
</dbReference>
<accession>A0ABT6JH74</accession>
<reference evidence="4 5" key="1">
    <citation type="submission" date="2023-04" db="EMBL/GenBank/DDBJ databases">
        <title>Luteimonas sp. M1R5S18.</title>
        <authorList>
            <person name="Sun J.-Q."/>
        </authorList>
    </citation>
    <scope>NUCLEOTIDE SEQUENCE [LARGE SCALE GENOMIC DNA]</scope>
    <source>
        <strain evidence="4 5">M1R5S18</strain>
    </source>
</reference>
<protein>
    <submittedName>
        <fullName evidence="4">Polysaccharide biosynthesis protein</fullName>
    </submittedName>
</protein>
<name>A0ABT6JH74_9GAMM</name>
<dbReference type="CDD" id="cd05387">
    <property type="entry name" value="BY-kinase"/>
    <property type="match status" value="1"/>
</dbReference>
<dbReference type="PANTHER" id="PTHR32309:SF13">
    <property type="entry name" value="FERRIC ENTEROBACTIN TRANSPORT PROTEIN FEPE"/>
    <property type="match status" value="1"/>
</dbReference>
<dbReference type="InterPro" id="IPR050445">
    <property type="entry name" value="Bact_polysacc_biosynth/exp"/>
</dbReference>
<dbReference type="RefSeq" id="WP_280600471.1">
    <property type="nucleotide sequence ID" value="NZ_JARXRN010000020.1"/>
</dbReference>
<evidence type="ECO:0000256" key="3">
    <source>
        <dbReference type="SAM" id="MobiDB-lite"/>
    </source>
</evidence>
<sequence length="254" mass="27550">MQLNTRQDSQMNAYPNDAADAPDGGTSRSIVRATEPQALTTRALEERRLIHRNDSARVQADAFRDLRTRLLALRGDTNFVTLVAPVVPGCGASFVARNLAAAFAFDETKVATLVDCDALHPAQHAALDIDAPTGGLMDYIEGNVGELQQVHYRTGLPRLYLVPAGSVREIAGESFSSLRMRTLVDSLRSSHSNRYVVLDSPPVLRSPDARILSDLADLIVLVAGYGRVTTDQIEKAAANFDPDKLAGVVFNDIH</sequence>
<keyword evidence="1" id="KW-0547">Nucleotide-binding</keyword>
<evidence type="ECO:0000256" key="1">
    <source>
        <dbReference type="ARBA" id="ARBA00022741"/>
    </source>
</evidence>
<keyword evidence="2" id="KW-0067">ATP-binding</keyword>
<dbReference type="InterPro" id="IPR027417">
    <property type="entry name" value="P-loop_NTPase"/>
</dbReference>
<feature type="compositionally biased region" description="Low complexity" evidence="3">
    <location>
        <begin position="12"/>
        <end position="23"/>
    </location>
</feature>
<feature type="compositionally biased region" description="Polar residues" evidence="3">
    <location>
        <begin position="1"/>
        <end position="11"/>
    </location>
</feature>